<dbReference type="CDD" id="cd06171">
    <property type="entry name" value="Sigma70_r4"/>
    <property type="match status" value="1"/>
</dbReference>
<comment type="caution">
    <text evidence="7">The sequence shown here is derived from an EMBL/GenBank/DDBJ whole genome shotgun (WGS) entry which is preliminary data.</text>
</comment>
<organism evidence="7 8">
    <name type="scientific">Advenella faeciporci</name>
    <dbReference type="NCBI Taxonomy" id="797535"/>
    <lineage>
        <taxon>Bacteria</taxon>
        <taxon>Pseudomonadati</taxon>
        <taxon>Pseudomonadota</taxon>
        <taxon>Betaproteobacteria</taxon>
        <taxon>Burkholderiales</taxon>
        <taxon>Alcaligenaceae</taxon>
    </lineage>
</organism>
<dbReference type="InterPro" id="IPR036388">
    <property type="entry name" value="WH-like_DNA-bd_sf"/>
</dbReference>
<proteinExistence type="inferred from homology"/>
<name>A0A918JK51_9BURK</name>
<dbReference type="InterPro" id="IPR013324">
    <property type="entry name" value="RNA_pol_sigma_r3/r4-like"/>
</dbReference>
<evidence type="ECO:0000313" key="8">
    <source>
        <dbReference type="Proteomes" id="UP000608345"/>
    </source>
</evidence>
<dbReference type="InterPro" id="IPR014284">
    <property type="entry name" value="RNA_pol_sigma-70_dom"/>
</dbReference>
<dbReference type="InterPro" id="IPR013249">
    <property type="entry name" value="RNA_pol_sigma70_r4_t2"/>
</dbReference>
<evidence type="ECO:0000256" key="1">
    <source>
        <dbReference type="ARBA" id="ARBA00010641"/>
    </source>
</evidence>
<dbReference type="GO" id="GO:0006352">
    <property type="term" value="P:DNA-templated transcription initiation"/>
    <property type="evidence" value="ECO:0007669"/>
    <property type="project" value="InterPro"/>
</dbReference>
<feature type="domain" description="HTH merR-type" evidence="6">
    <location>
        <begin position="142"/>
        <end position="164"/>
    </location>
</feature>
<dbReference type="PROSITE" id="PS50937">
    <property type="entry name" value="HTH_MERR_2"/>
    <property type="match status" value="1"/>
</dbReference>
<dbReference type="PANTHER" id="PTHR43133">
    <property type="entry name" value="RNA POLYMERASE ECF-TYPE SIGMA FACTO"/>
    <property type="match status" value="1"/>
</dbReference>
<keyword evidence="7" id="KW-0240">DNA-directed RNA polymerase</keyword>
<reference evidence="7" key="2">
    <citation type="submission" date="2020-09" db="EMBL/GenBank/DDBJ databases">
        <authorList>
            <person name="Sun Q."/>
            <person name="Kim S."/>
        </authorList>
    </citation>
    <scope>NUCLEOTIDE SEQUENCE</scope>
    <source>
        <strain evidence="7">KCTC 23732</strain>
    </source>
</reference>
<sequence length="193" mass="21628">MADTHSSVAEEQLVTRAQAGDPAAFSSLVRSHQNRIFGFITYLCGSADEATDLTQDVFIKAWQALPDWRPEAKFSTWLTQIARNTTIDALRRRNAVIFASLDEEDENRQLVETSVGPQDSLINSQDYQQLLLALDTINPNYREILLLRELEGLSYSEIATILEVSEGTVKSRLARARVAALTAFKRQTGESHE</sequence>
<evidence type="ECO:0000256" key="5">
    <source>
        <dbReference type="ARBA" id="ARBA00023163"/>
    </source>
</evidence>
<evidence type="ECO:0000313" key="7">
    <source>
        <dbReference type="EMBL" id="GGW84616.1"/>
    </source>
</evidence>
<dbReference type="InterPro" id="IPR000551">
    <property type="entry name" value="MerR-type_HTH_dom"/>
</dbReference>
<keyword evidence="2" id="KW-0805">Transcription regulation</keyword>
<dbReference type="NCBIfam" id="TIGR02937">
    <property type="entry name" value="sigma70-ECF"/>
    <property type="match status" value="1"/>
</dbReference>
<dbReference type="RefSeq" id="WP_189384690.1">
    <property type="nucleotide sequence ID" value="NZ_BAABFY010000053.1"/>
</dbReference>
<accession>A0A918JK51</accession>
<evidence type="ECO:0000256" key="4">
    <source>
        <dbReference type="ARBA" id="ARBA00023125"/>
    </source>
</evidence>
<dbReference type="GO" id="GO:0016987">
    <property type="term" value="F:sigma factor activity"/>
    <property type="evidence" value="ECO:0007669"/>
    <property type="project" value="UniProtKB-KW"/>
</dbReference>
<comment type="similarity">
    <text evidence="1">Belongs to the sigma-70 factor family. ECF subfamily.</text>
</comment>
<evidence type="ECO:0000256" key="2">
    <source>
        <dbReference type="ARBA" id="ARBA00023015"/>
    </source>
</evidence>
<dbReference type="AlphaFoldDB" id="A0A918JK51"/>
<dbReference type="SUPFAM" id="SSF88946">
    <property type="entry name" value="Sigma2 domain of RNA polymerase sigma factors"/>
    <property type="match status" value="1"/>
</dbReference>
<protein>
    <submittedName>
        <fullName evidence="7">DNA-directed RNA polymerase sigma-70 factor</fullName>
    </submittedName>
</protein>
<dbReference type="InterPro" id="IPR007627">
    <property type="entry name" value="RNA_pol_sigma70_r2"/>
</dbReference>
<dbReference type="InterPro" id="IPR039425">
    <property type="entry name" value="RNA_pol_sigma-70-like"/>
</dbReference>
<keyword evidence="5" id="KW-0804">Transcription</keyword>
<dbReference type="InterPro" id="IPR013325">
    <property type="entry name" value="RNA_pol_sigma_r2"/>
</dbReference>
<dbReference type="Proteomes" id="UP000608345">
    <property type="component" value="Unassembled WGS sequence"/>
</dbReference>
<dbReference type="Pfam" id="PF04542">
    <property type="entry name" value="Sigma70_r2"/>
    <property type="match status" value="1"/>
</dbReference>
<dbReference type="EMBL" id="BMYS01000007">
    <property type="protein sequence ID" value="GGW84616.1"/>
    <property type="molecule type" value="Genomic_DNA"/>
</dbReference>
<dbReference type="GO" id="GO:0000428">
    <property type="term" value="C:DNA-directed RNA polymerase complex"/>
    <property type="evidence" value="ECO:0007669"/>
    <property type="project" value="UniProtKB-KW"/>
</dbReference>
<dbReference type="PANTHER" id="PTHR43133:SF8">
    <property type="entry name" value="RNA POLYMERASE SIGMA FACTOR HI_1459-RELATED"/>
    <property type="match status" value="1"/>
</dbReference>
<evidence type="ECO:0000259" key="6">
    <source>
        <dbReference type="PROSITE" id="PS50937"/>
    </source>
</evidence>
<keyword evidence="8" id="KW-1185">Reference proteome</keyword>
<dbReference type="SUPFAM" id="SSF88659">
    <property type="entry name" value="Sigma3 and sigma4 domains of RNA polymerase sigma factors"/>
    <property type="match status" value="1"/>
</dbReference>
<gene>
    <name evidence="7" type="primary">rpoE</name>
    <name evidence="7" type="ORF">GCM10011450_13260</name>
</gene>
<evidence type="ECO:0000256" key="3">
    <source>
        <dbReference type="ARBA" id="ARBA00023082"/>
    </source>
</evidence>
<reference evidence="7" key="1">
    <citation type="journal article" date="2014" name="Int. J. Syst. Evol. Microbiol.">
        <title>Complete genome sequence of Corynebacterium casei LMG S-19264T (=DSM 44701T), isolated from a smear-ripened cheese.</title>
        <authorList>
            <consortium name="US DOE Joint Genome Institute (JGI-PGF)"/>
            <person name="Walter F."/>
            <person name="Albersmeier A."/>
            <person name="Kalinowski J."/>
            <person name="Ruckert C."/>
        </authorList>
    </citation>
    <scope>NUCLEOTIDE SEQUENCE</scope>
    <source>
        <strain evidence="7">KCTC 23732</strain>
    </source>
</reference>
<dbReference type="GO" id="GO:0003677">
    <property type="term" value="F:DNA binding"/>
    <property type="evidence" value="ECO:0007669"/>
    <property type="project" value="UniProtKB-KW"/>
</dbReference>
<dbReference type="Gene3D" id="1.10.10.10">
    <property type="entry name" value="Winged helix-like DNA-binding domain superfamily/Winged helix DNA-binding domain"/>
    <property type="match status" value="1"/>
</dbReference>
<keyword evidence="3" id="KW-0731">Sigma factor</keyword>
<keyword evidence="4" id="KW-0238">DNA-binding</keyword>
<dbReference type="Gene3D" id="1.10.1740.10">
    <property type="match status" value="1"/>
</dbReference>
<dbReference type="Pfam" id="PF08281">
    <property type="entry name" value="Sigma70_r4_2"/>
    <property type="match status" value="1"/>
</dbReference>